<gene>
    <name evidence="1" type="ORF">SAMN05444065_101156</name>
</gene>
<reference evidence="1 2" key="1">
    <citation type="submission" date="2016-10" db="EMBL/GenBank/DDBJ databases">
        <authorList>
            <person name="Varghese N."/>
            <person name="Submissions S."/>
        </authorList>
    </citation>
    <scope>NUCLEOTIDE SEQUENCE [LARGE SCALE GENOMIC DNA]</scope>
    <source>
        <strain evidence="1 2">BS0292</strain>
    </source>
</reference>
<evidence type="ECO:0000313" key="2">
    <source>
        <dbReference type="Proteomes" id="UP000183083"/>
    </source>
</evidence>
<evidence type="ECO:0000313" key="1">
    <source>
        <dbReference type="EMBL" id="SFN55750.1"/>
    </source>
</evidence>
<accession>A0AB38BMG0</accession>
<dbReference type="Proteomes" id="UP000183083">
    <property type="component" value="Unassembled WGS sequence"/>
</dbReference>
<dbReference type="AlphaFoldDB" id="A0AB38BMG0"/>
<proteinExistence type="predicted"/>
<organism evidence="1 2">
    <name type="scientific">Pseudomonas syringae</name>
    <dbReference type="NCBI Taxonomy" id="317"/>
    <lineage>
        <taxon>Bacteria</taxon>
        <taxon>Pseudomonadati</taxon>
        <taxon>Pseudomonadota</taxon>
        <taxon>Gammaproteobacteria</taxon>
        <taxon>Pseudomonadales</taxon>
        <taxon>Pseudomonadaceae</taxon>
        <taxon>Pseudomonas</taxon>
    </lineage>
</organism>
<dbReference type="EMBL" id="FOVV01000001">
    <property type="protein sequence ID" value="SFN55750.1"/>
    <property type="molecule type" value="Genomic_DNA"/>
</dbReference>
<comment type="caution">
    <text evidence="1">The sequence shown here is derived from an EMBL/GenBank/DDBJ whole genome shotgun (WGS) entry which is preliminary data.</text>
</comment>
<sequence length="253" mass="28873">MFCSSADLVGASLLAKTVFQSMHFRRFYRPFREQARSHRYGVFSSHVKHSHRSGVFSSHVKHSPRSGLSSRHVDYSYRSAVFRAMRMPCGTDDLVGASLLAKAVFQSMHFRRLCRPFREQARSHRSVVFFKPCETLTQVRGVFKPCEKLHRSGLSSSHVDYSHRSAVFRAMRIPCGTDDLVGASLLAKTVFQSMHFRRLCRPFREQARSHRYGVFSSHVDYSHRSAMSDGAESARFRADRSASQMSLRPSSNA</sequence>
<name>A0AB38BMG0_PSESX</name>
<protein>
    <submittedName>
        <fullName evidence="1">Uncharacterized protein</fullName>
    </submittedName>
</protein>